<evidence type="ECO:0000313" key="2">
    <source>
        <dbReference type="Proteomes" id="UP000494165"/>
    </source>
</evidence>
<reference evidence="1 2" key="1">
    <citation type="submission" date="2020-04" db="EMBL/GenBank/DDBJ databases">
        <authorList>
            <person name="Alioto T."/>
            <person name="Alioto T."/>
            <person name="Gomez Garrido J."/>
        </authorList>
    </citation>
    <scope>NUCLEOTIDE SEQUENCE [LARGE SCALE GENOMIC DNA]</scope>
</reference>
<dbReference type="EMBL" id="CADEPI010000294">
    <property type="protein sequence ID" value="CAB3383090.1"/>
    <property type="molecule type" value="Genomic_DNA"/>
</dbReference>
<comment type="caution">
    <text evidence="1">The sequence shown here is derived from an EMBL/GenBank/DDBJ whole genome shotgun (WGS) entry which is preliminary data.</text>
</comment>
<keyword evidence="2" id="KW-1185">Reference proteome</keyword>
<gene>
    <name evidence="1" type="ORF">CLODIP_2_CD06343</name>
</gene>
<accession>A0A8S1DQU6</accession>
<organism evidence="1 2">
    <name type="scientific">Cloeon dipterum</name>
    <dbReference type="NCBI Taxonomy" id="197152"/>
    <lineage>
        <taxon>Eukaryota</taxon>
        <taxon>Metazoa</taxon>
        <taxon>Ecdysozoa</taxon>
        <taxon>Arthropoda</taxon>
        <taxon>Hexapoda</taxon>
        <taxon>Insecta</taxon>
        <taxon>Pterygota</taxon>
        <taxon>Palaeoptera</taxon>
        <taxon>Ephemeroptera</taxon>
        <taxon>Pisciforma</taxon>
        <taxon>Baetidae</taxon>
        <taxon>Cloeon</taxon>
    </lineage>
</organism>
<protein>
    <submittedName>
        <fullName evidence="1">Uncharacterized protein</fullName>
    </submittedName>
</protein>
<proteinExistence type="predicted"/>
<dbReference type="Proteomes" id="UP000494165">
    <property type="component" value="Unassembled WGS sequence"/>
</dbReference>
<evidence type="ECO:0000313" key="1">
    <source>
        <dbReference type="EMBL" id="CAB3383090.1"/>
    </source>
</evidence>
<dbReference type="AlphaFoldDB" id="A0A8S1DQU6"/>
<sequence length="84" mass="9543">MDSNFNTVCVSTIRKWIMILKRRLRVRSADPIEEAIWTELMLRGGHRGPVTSSAAASCATLVSWLEHDDNVLNERIEMKMATVI</sequence>
<name>A0A8S1DQU6_9INSE</name>